<feature type="signal peptide" evidence="1">
    <location>
        <begin position="1"/>
        <end position="19"/>
    </location>
</feature>
<sequence>MKQFILAFACLAIGFSANAANPKSSTPPAVKVEVKTTQPEIRVEEKQPAASFFRIQKRFDMWDACGQMISVWVSAPNGTAWDTMYSVAIHHVMDCLNSNGCYQ</sequence>
<gene>
    <name evidence="2" type="ORF">LX64_00473</name>
</gene>
<keyword evidence="1" id="KW-0732">Signal</keyword>
<evidence type="ECO:0000313" key="3">
    <source>
        <dbReference type="Proteomes" id="UP000249547"/>
    </source>
</evidence>
<comment type="caution">
    <text evidence="2">The sequence shown here is derived from an EMBL/GenBank/DDBJ whole genome shotgun (WGS) entry which is preliminary data.</text>
</comment>
<proteinExistence type="predicted"/>
<dbReference type="Proteomes" id="UP000249547">
    <property type="component" value="Unassembled WGS sequence"/>
</dbReference>
<evidence type="ECO:0000256" key="1">
    <source>
        <dbReference type="SAM" id="SignalP"/>
    </source>
</evidence>
<accession>A0A327R235</accession>
<dbReference type="RefSeq" id="WP_148707163.1">
    <property type="nucleotide sequence ID" value="NZ_QLLL01000001.1"/>
</dbReference>
<dbReference type="AlphaFoldDB" id="A0A327R235"/>
<evidence type="ECO:0000313" key="2">
    <source>
        <dbReference type="EMBL" id="RAJ10866.1"/>
    </source>
</evidence>
<dbReference type="OrthoDB" id="679006at2"/>
<protein>
    <submittedName>
        <fullName evidence="2">Uncharacterized protein</fullName>
    </submittedName>
</protein>
<keyword evidence="3" id="KW-1185">Reference proteome</keyword>
<name>A0A327R235_9BACT</name>
<feature type="chain" id="PRO_5016411549" evidence="1">
    <location>
        <begin position="20"/>
        <end position="103"/>
    </location>
</feature>
<dbReference type="EMBL" id="QLLL01000001">
    <property type="protein sequence ID" value="RAJ10866.1"/>
    <property type="molecule type" value="Genomic_DNA"/>
</dbReference>
<organism evidence="2 3">
    <name type="scientific">Chitinophaga skermanii</name>
    <dbReference type="NCBI Taxonomy" id="331697"/>
    <lineage>
        <taxon>Bacteria</taxon>
        <taxon>Pseudomonadati</taxon>
        <taxon>Bacteroidota</taxon>
        <taxon>Chitinophagia</taxon>
        <taxon>Chitinophagales</taxon>
        <taxon>Chitinophagaceae</taxon>
        <taxon>Chitinophaga</taxon>
    </lineage>
</organism>
<reference evidence="2 3" key="1">
    <citation type="submission" date="2018-06" db="EMBL/GenBank/DDBJ databases">
        <title>Genomic Encyclopedia of Archaeal and Bacterial Type Strains, Phase II (KMG-II): from individual species to whole genera.</title>
        <authorList>
            <person name="Goeker M."/>
        </authorList>
    </citation>
    <scope>NUCLEOTIDE SEQUENCE [LARGE SCALE GENOMIC DNA]</scope>
    <source>
        <strain evidence="2 3">DSM 23857</strain>
    </source>
</reference>